<sequence>ADSSNVTEGDIVEITEIEANEYLESKIEEEEKPKEKAKETKTKTSTDIPKKDVESVLPSKDKHKDESKGLDEVEDTALPPWKMTRKAKIAVPEEDKFLGGDIKQTGTEELTDSIIGKTKGKKPKVKTLDSEQEKVVETSPEEENNVIQEIKKDEIVTEVKENLETPWRKKKKLDSDQTEQKLSQESTVIEDQVDNVQKTKKKTKKVKPESESIVSEDSNFFEHTKEQKESSKPVLLKLERKQIKPTKIEVVDVKDLPLFAQIKLKKAPTRTKKEIESVKIPKVMLRSRIQRIPYPPAEHKSSVTELEPVYVDNGILSRNYEEAKTVRKTKKRRAKLPELEAPVLEKYEPFVDEDIPKDSLQPEVTKPVKDKPEKPLPEDEESKKLVVGKGKIPKVIEEKEKVSLKKTPKKIPKEKPSEVEKPTKIMPGKDIPQKPGDEIDFELKPLKDLDSQIGIEIPHPDDKPQEIPEDEKPTEEDKRKRKTKKTKPTEMEEDRVIPMGKGKKPSPEDEEDIKLRKKQGPPEKEEPEKIVLKPWKKDKPQKEDEKPELGVGKPTPVDRKESDEEIIPEEFPSSPDKQKLKKKVKKPKTKEGTMLPQLDTEESIVAPEGEKVKISETEDSTNVEAKIQEEVKEETPAPWRKKKVISEIQGDFVKPEEKEDVGADQVVEEESSLKVKKKRKMKTITTKDGIIITEELKDSTVVPEDDVVNITEIEDSEYLISEQKEEEAQPKRKVRKSKTKEGKVIYEEAIESSVVPEVDTLDVTEIEESKYIETKQEKKKLPKKKVRKTKTKDGAVIYEEVMDSTIVTEGDIINITEIEYIENLEIKPEERKFHRKKVKKTKTKDGAIVYEEVA</sequence>
<feature type="compositionally biased region" description="Basic and acidic residues" evidence="1">
    <location>
        <begin position="431"/>
        <end position="450"/>
    </location>
</feature>
<gene>
    <name evidence="2" type="ORF">g.41716</name>
</gene>
<accession>A0A1B6D792</accession>
<feature type="non-terminal residue" evidence="2">
    <location>
        <position position="1"/>
    </location>
</feature>
<feature type="non-terminal residue" evidence="2">
    <location>
        <position position="854"/>
    </location>
</feature>
<proteinExistence type="predicted"/>
<feature type="compositionally biased region" description="Basic and acidic residues" evidence="1">
    <location>
        <begin position="626"/>
        <end position="635"/>
    </location>
</feature>
<evidence type="ECO:0000256" key="1">
    <source>
        <dbReference type="SAM" id="MobiDB-lite"/>
    </source>
</evidence>
<name>A0A1B6D792_9HEMI</name>
<feature type="compositionally biased region" description="Basic and acidic residues" evidence="1">
    <location>
        <begin position="126"/>
        <end position="136"/>
    </location>
</feature>
<feature type="region of interest" description="Disordered" evidence="1">
    <location>
        <begin position="20"/>
        <end position="77"/>
    </location>
</feature>
<feature type="region of interest" description="Disordered" evidence="1">
    <location>
        <begin position="352"/>
        <end position="638"/>
    </location>
</feature>
<protein>
    <recommendedName>
        <fullName evidence="3">Titin</fullName>
    </recommendedName>
</protein>
<feature type="compositionally biased region" description="Basic and acidic residues" evidence="1">
    <location>
        <begin position="520"/>
        <end position="548"/>
    </location>
</feature>
<evidence type="ECO:0000313" key="2">
    <source>
        <dbReference type="EMBL" id="JAS21543.1"/>
    </source>
</evidence>
<organism evidence="2">
    <name type="scientific">Clastoptera arizonana</name>
    <name type="common">Arizona spittle bug</name>
    <dbReference type="NCBI Taxonomy" id="38151"/>
    <lineage>
        <taxon>Eukaryota</taxon>
        <taxon>Metazoa</taxon>
        <taxon>Ecdysozoa</taxon>
        <taxon>Arthropoda</taxon>
        <taxon>Hexapoda</taxon>
        <taxon>Insecta</taxon>
        <taxon>Pterygota</taxon>
        <taxon>Neoptera</taxon>
        <taxon>Paraneoptera</taxon>
        <taxon>Hemiptera</taxon>
        <taxon>Auchenorrhyncha</taxon>
        <taxon>Cercopoidea</taxon>
        <taxon>Clastopteridae</taxon>
        <taxon>Clastoptera</taxon>
    </lineage>
</organism>
<evidence type="ECO:0008006" key="3">
    <source>
        <dbReference type="Google" id="ProtNLM"/>
    </source>
</evidence>
<feature type="region of interest" description="Disordered" evidence="1">
    <location>
        <begin position="166"/>
        <end position="226"/>
    </location>
</feature>
<feature type="compositionally biased region" description="Basic residues" evidence="1">
    <location>
        <begin position="579"/>
        <end position="588"/>
    </location>
</feature>
<dbReference type="EMBL" id="GEDC01015755">
    <property type="protein sequence ID" value="JAS21543.1"/>
    <property type="molecule type" value="Transcribed_RNA"/>
</dbReference>
<feature type="compositionally biased region" description="Polar residues" evidence="1">
    <location>
        <begin position="180"/>
        <end position="189"/>
    </location>
</feature>
<feature type="compositionally biased region" description="Basic and acidic residues" evidence="1">
    <location>
        <begin position="366"/>
        <end position="384"/>
    </location>
</feature>
<dbReference type="AlphaFoldDB" id="A0A1B6D792"/>
<feature type="compositionally biased region" description="Basic and acidic residues" evidence="1">
    <location>
        <begin position="394"/>
        <end position="403"/>
    </location>
</feature>
<feature type="compositionally biased region" description="Basic and acidic residues" evidence="1">
    <location>
        <begin position="487"/>
        <end position="496"/>
    </location>
</feature>
<feature type="compositionally biased region" description="Basic and acidic residues" evidence="1">
    <location>
        <begin position="23"/>
        <end position="71"/>
    </location>
</feature>
<feature type="compositionally biased region" description="Basic and acidic residues" evidence="1">
    <location>
        <begin position="166"/>
        <end position="179"/>
    </location>
</feature>
<feature type="compositionally biased region" description="Basic and acidic residues" evidence="1">
    <location>
        <begin position="411"/>
        <end position="423"/>
    </location>
</feature>
<feature type="region of interest" description="Disordered" evidence="1">
    <location>
        <begin position="114"/>
        <end position="144"/>
    </location>
</feature>
<reference evidence="2" key="1">
    <citation type="submission" date="2015-12" db="EMBL/GenBank/DDBJ databases">
        <title>De novo transcriptome assembly of four potential Pierce s Disease insect vectors from Arizona vineyards.</title>
        <authorList>
            <person name="Tassone E.E."/>
        </authorList>
    </citation>
    <scope>NUCLEOTIDE SEQUENCE</scope>
</reference>